<dbReference type="Proteomes" id="UP000799291">
    <property type="component" value="Unassembled WGS sequence"/>
</dbReference>
<feature type="signal peptide" evidence="1">
    <location>
        <begin position="1"/>
        <end position="17"/>
    </location>
</feature>
<gene>
    <name evidence="3" type="ORF">K458DRAFT_402588</name>
</gene>
<protein>
    <recommendedName>
        <fullName evidence="2">WSC domain-containing protein</fullName>
    </recommendedName>
</protein>
<keyword evidence="1" id="KW-0732">Signal</keyword>
<dbReference type="SMART" id="SM00321">
    <property type="entry name" value="WSC"/>
    <property type="match status" value="1"/>
</dbReference>
<dbReference type="InterPro" id="IPR002889">
    <property type="entry name" value="WSC_carb-bd"/>
</dbReference>
<organism evidence="3 4">
    <name type="scientific">Lentithecium fluviatile CBS 122367</name>
    <dbReference type="NCBI Taxonomy" id="1168545"/>
    <lineage>
        <taxon>Eukaryota</taxon>
        <taxon>Fungi</taxon>
        <taxon>Dikarya</taxon>
        <taxon>Ascomycota</taxon>
        <taxon>Pezizomycotina</taxon>
        <taxon>Dothideomycetes</taxon>
        <taxon>Pleosporomycetidae</taxon>
        <taxon>Pleosporales</taxon>
        <taxon>Massarineae</taxon>
        <taxon>Lentitheciaceae</taxon>
        <taxon>Lentithecium</taxon>
    </lineage>
</organism>
<feature type="chain" id="PRO_5026338139" description="WSC domain-containing protein" evidence="1">
    <location>
        <begin position="18"/>
        <end position="332"/>
    </location>
</feature>
<keyword evidence="4" id="KW-1185">Reference proteome</keyword>
<dbReference type="AlphaFoldDB" id="A0A6G1J6L5"/>
<evidence type="ECO:0000313" key="3">
    <source>
        <dbReference type="EMBL" id="KAF2686048.1"/>
    </source>
</evidence>
<name>A0A6G1J6L5_9PLEO</name>
<evidence type="ECO:0000313" key="4">
    <source>
        <dbReference type="Proteomes" id="UP000799291"/>
    </source>
</evidence>
<proteinExistence type="predicted"/>
<dbReference type="OrthoDB" id="2019572at2759"/>
<dbReference type="Pfam" id="PF01822">
    <property type="entry name" value="WSC"/>
    <property type="match status" value="1"/>
</dbReference>
<dbReference type="EMBL" id="MU005577">
    <property type="protein sequence ID" value="KAF2686048.1"/>
    <property type="molecule type" value="Genomic_DNA"/>
</dbReference>
<evidence type="ECO:0000259" key="2">
    <source>
        <dbReference type="PROSITE" id="PS51212"/>
    </source>
</evidence>
<dbReference type="PROSITE" id="PS51212">
    <property type="entry name" value="WSC"/>
    <property type="match status" value="1"/>
</dbReference>
<accession>A0A6G1J6L5</accession>
<reference evidence="3" key="1">
    <citation type="journal article" date="2020" name="Stud. Mycol.">
        <title>101 Dothideomycetes genomes: a test case for predicting lifestyles and emergence of pathogens.</title>
        <authorList>
            <person name="Haridas S."/>
            <person name="Albert R."/>
            <person name="Binder M."/>
            <person name="Bloem J."/>
            <person name="Labutti K."/>
            <person name="Salamov A."/>
            <person name="Andreopoulos B."/>
            <person name="Baker S."/>
            <person name="Barry K."/>
            <person name="Bills G."/>
            <person name="Bluhm B."/>
            <person name="Cannon C."/>
            <person name="Castanera R."/>
            <person name="Culley D."/>
            <person name="Daum C."/>
            <person name="Ezra D."/>
            <person name="Gonzalez J."/>
            <person name="Henrissat B."/>
            <person name="Kuo A."/>
            <person name="Liang C."/>
            <person name="Lipzen A."/>
            <person name="Lutzoni F."/>
            <person name="Magnuson J."/>
            <person name="Mondo S."/>
            <person name="Nolan M."/>
            <person name="Ohm R."/>
            <person name="Pangilinan J."/>
            <person name="Park H.-J."/>
            <person name="Ramirez L."/>
            <person name="Alfaro M."/>
            <person name="Sun H."/>
            <person name="Tritt A."/>
            <person name="Yoshinaga Y."/>
            <person name="Zwiers L.-H."/>
            <person name="Turgeon B."/>
            <person name="Goodwin S."/>
            <person name="Spatafora J."/>
            <person name="Crous P."/>
            <person name="Grigoriev I."/>
        </authorList>
    </citation>
    <scope>NUCLEOTIDE SEQUENCE</scope>
    <source>
        <strain evidence="3">CBS 122367</strain>
    </source>
</reference>
<feature type="domain" description="WSC" evidence="2">
    <location>
        <begin position="103"/>
        <end position="208"/>
    </location>
</feature>
<evidence type="ECO:0000256" key="1">
    <source>
        <dbReference type="SAM" id="SignalP"/>
    </source>
</evidence>
<sequence>MRPQFLFLLFPVLGVVGMTPLKAHKFNPRAKALAEAHKNFAPVQARADAVKIIPHNKAPVDANPFLPRVEDPLEAQPLLKRESSTSEPGQDGAVKRFTNLQAGWRYYDCFADINGKTLQSFTVDAIDFTSAYYENGNAGPTGVSVTTCIDYCSSRGYLYADLGYYYQCQCGYRIQPGNTPALGCTGKCYALQKETRGGDNRMQVYVNDAGPIYGPKVPATLPNNFAYINCYNTGMIASQALPASISTTSATNTGASSVSYCNAAGYAYAGTMNQQCYFSANLLSSATTAMRIAMSRRQDGGLWWNAENVGLSAAGHGAGFGECYLRWLMYAC</sequence>